<proteinExistence type="predicted"/>
<keyword evidence="1" id="KW-0472">Membrane</keyword>
<reference evidence="2" key="2">
    <citation type="submission" date="2024-06" db="EMBL/GenBank/DDBJ databases">
        <authorList>
            <person name="Petrova K.O."/>
            <person name="Toshchakov S.V."/>
            <person name="Boltjanskaja Y.V."/>
            <person name="Kevbrin V."/>
        </authorList>
    </citation>
    <scope>NUCLEOTIDE SEQUENCE</scope>
    <source>
        <strain evidence="2">Z-910T</strain>
    </source>
</reference>
<sequence>MLKNFNKQTLPKMPKLFFGYFLCALGISMMYQARSLGLGPWDVLHTGVMNHTPLSFGQTSQLTGFVLILLSFFLGIYPGIGTVFNMVFVGIFIDVINNSSVLFSPQTFVGKLIMLEMGVWVLSIGIYFYLKSGLGAGPRDGLMLGLVKKLKLPISLIKTSNEVTAVLIGAILGGSVGVGTINCSFDTGICNSNGF</sequence>
<gene>
    <name evidence="2" type="ORF">PRVXT_002695</name>
</gene>
<keyword evidence="1" id="KW-0812">Transmembrane</keyword>
<accession>A0AAU7VLH1</accession>
<name>A0AAU7VLH1_9FIRM</name>
<organism evidence="2">
    <name type="scientific">Proteinivorax tanatarense</name>
    <dbReference type="NCBI Taxonomy" id="1260629"/>
    <lineage>
        <taxon>Bacteria</taxon>
        <taxon>Bacillati</taxon>
        <taxon>Bacillota</taxon>
        <taxon>Clostridia</taxon>
        <taxon>Eubacteriales</taxon>
        <taxon>Proteinivoracaceae</taxon>
        <taxon>Proteinivorax</taxon>
    </lineage>
</organism>
<dbReference type="RefSeq" id="WP_350343390.1">
    <property type="nucleotide sequence ID" value="NZ_CP158367.1"/>
</dbReference>
<feature type="transmembrane region" description="Helical" evidence="1">
    <location>
        <begin position="59"/>
        <end position="77"/>
    </location>
</feature>
<feature type="transmembrane region" description="Helical" evidence="1">
    <location>
        <begin position="109"/>
        <end position="130"/>
    </location>
</feature>
<dbReference type="PANTHER" id="PTHR40078:SF1">
    <property type="entry name" value="INTEGRAL MEMBRANE PROTEIN"/>
    <property type="match status" value="1"/>
</dbReference>
<dbReference type="PANTHER" id="PTHR40078">
    <property type="entry name" value="INTEGRAL MEMBRANE PROTEIN-RELATED"/>
    <property type="match status" value="1"/>
</dbReference>
<protein>
    <submittedName>
        <fullName evidence="2">Membrane protein</fullName>
    </submittedName>
</protein>
<dbReference type="InterPro" id="IPR038750">
    <property type="entry name" value="YczE/YyaS-like"/>
</dbReference>
<dbReference type="AlphaFoldDB" id="A0AAU7VLH1"/>
<dbReference type="EMBL" id="CP158367">
    <property type="protein sequence ID" value="XBX74638.1"/>
    <property type="molecule type" value="Genomic_DNA"/>
</dbReference>
<evidence type="ECO:0000256" key="1">
    <source>
        <dbReference type="SAM" id="Phobius"/>
    </source>
</evidence>
<keyword evidence="1" id="KW-1133">Transmembrane helix</keyword>
<reference evidence="2" key="1">
    <citation type="journal article" date="2013" name="Extremophiles">
        <title>Proteinivorax tanatarense gen. nov., sp. nov., an anaerobic, haloalkaliphilic, proteolytic bacterium isolated from a decaying algal bloom, and proposal of Proteinivoraceae fam. nov.</title>
        <authorList>
            <person name="Kevbrin V."/>
            <person name="Boltyanskaya Y."/>
            <person name="Zhilina T."/>
            <person name="Kolganova T."/>
            <person name="Lavrentjeva E."/>
            <person name="Kuznetsov B."/>
        </authorList>
    </citation>
    <scope>NUCLEOTIDE SEQUENCE</scope>
    <source>
        <strain evidence="2">Z-910T</strain>
    </source>
</reference>
<evidence type="ECO:0000313" key="2">
    <source>
        <dbReference type="EMBL" id="XBX74638.1"/>
    </source>
</evidence>
<dbReference type="Pfam" id="PF19700">
    <property type="entry name" value="DUF6198"/>
    <property type="match status" value="1"/>
</dbReference>